<comment type="caution">
    <text evidence="2">The sequence shown here is derived from an EMBL/GenBank/DDBJ whole genome shotgun (WGS) entry which is preliminary data.</text>
</comment>
<sequence length="444" mass="52062">MRQEYTWISRCLVKQSDINGITHRYTIQIACNANDDVDLHRRLRDLAANQDFVIEAIEYSRLIQDHLDKLDYYDHESIQLASQSAQHGYALGQLTATNDTSSGINHDHPSLLNIDEYPVTHKKDPTKPSWQQPWIDPAVKKVIFDHSLNAQLKTYLLIDATSRNAITSTFDLGEYDDLPIQSLYSGALAQELKQQAPYLLDVTLNAQQLSNNEDVPRFHRDFFSKHWGQHTGIFFHSSEPMDKLARHLKKFIKIRNNEGQWFYFRFFDPRTMNHYLQSIQRWPQRIAKWYGAQQGTELIKAILCEDQSGSLLKRYQLIPDHTLNHGGQIELTETEFQFFQDYRWQHNKQLIETELKNDFPLETQQMSHQQFSLWCDEGKHKGYTTPRALYDYCYSALMAQTHNFDLSEIEHYLSEQTTSHLEKSKLLYQSTKDAVERYTSGSTR</sequence>
<dbReference type="RefSeq" id="WP_345292215.1">
    <property type="nucleotide sequence ID" value="NZ_BAABFV010000001.1"/>
</dbReference>
<protein>
    <recommendedName>
        <fullName evidence="1">DUF4123 domain-containing protein</fullName>
    </recommendedName>
</protein>
<reference evidence="3" key="1">
    <citation type="journal article" date="2019" name="Int. J. Syst. Evol. Microbiol.">
        <title>The Global Catalogue of Microorganisms (GCM) 10K type strain sequencing project: providing services to taxonomists for standard genome sequencing and annotation.</title>
        <authorList>
            <consortium name="The Broad Institute Genomics Platform"/>
            <consortium name="The Broad Institute Genome Sequencing Center for Infectious Disease"/>
            <person name="Wu L."/>
            <person name="Ma J."/>
        </authorList>
    </citation>
    <scope>NUCLEOTIDE SEQUENCE [LARGE SCALE GENOMIC DNA]</scope>
    <source>
        <strain evidence="3">JCM 17728</strain>
    </source>
</reference>
<keyword evidence="3" id="KW-1185">Reference proteome</keyword>
<evidence type="ECO:0000313" key="3">
    <source>
        <dbReference type="Proteomes" id="UP001501011"/>
    </source>
</evidence>
<organism evidence="2 3">
    <name type="scientific">Kangiella marina</name>
    <dbReference type="NCBI Taxonomy" id="1079178"/>
    <lineage>
        <taxon>Bacteria</taxon>
        <taxon>Pseudomonadati</taxon>
        <taxon>Pseudomonadota</taxon>
        <taxon>Gammaproteobacteria</taxon>
        <taxon>Kangiellales</taxon>
        <taxon>Kangiellaceae</taxon>
        <taxon>Kangiella</taxon>
    </lineage>
</organism>
<feature type="domain" description="DUF4123" evidence="1">
    <location>
        <begin position="155"/>
        <end position="280"/>
    </location>
</feature>
<accession>A0ABP8IIZ8</accession>
<evidence type="ECO:0000313" key="2">
    <source>
        <dbReference type="EMBL" id="GAA4359874.1"/>
    </source>
</evidence>
<dbReference type="Proteomes" id="UP001501011">
    <property type="component" value="Unassembled WGS sequence"/>
</dbReference>
<dbReference type="InterPro" id="IPR025391">
    <property type="entry name" value="DUF4123"/>
</dbReference>
<dbReference type="Pfam" id="PF13503">
    <property type="entry name" value="DUF4123"/>
    <property type="match status" value="1"/>
</dbReference>
<gene>
    <name evidence="2" type="ORF">GCM10023151_11150</name>
</gene>
<name>A0ABP8IIZ8_9GAMM</name>
<dbReference type="EMBL" id="BAABFV010000001">
    <property type="protein sequence ID" value="GAA4359874.1"/>
    <property type="molecule type" value="Genomic_DNA"/>
</dbReference>
<evidence type="ECO:0000259" key="1">
    <source>
        <dbReference type="Pfam" id="PF13503"/>
    </source>
</evidence>
<proteinExistence type="predicted"/>